<dbReference type="PANTHER" id="PTHR42244">
    <property type="entry name" value="ANTITOXIN VAPB3-RELATED"/>
    <property type="match status" value="1"/>
</dbReference>
<protein>
    <recommendedName>
        <fullName evidence="3">VapB-type antitoxin</fullName>
    </recommendedName>
</protein>
<accession>E0STN4</accession>
<dbReference type="InterPro" id="IPR039709">
    <property type="entry name" value="VapB3-like"/>
</dbReference>
<dbReference type="KEGG" id="iag:Igag_0827"/>
<sequence length="72" mass="8730">MSVTLTVRIPRELKEKMSRFSINWSEEIRRFLEKKVAQLEALQLLDEIEKSAVNRRVRFDSTKLVREDRWSH</sequence>
<dbReference type="PANTHER" id="PTHR42244:SF2">
    <property type="entry name" value="ANTITOXIN VAPB3-RELATED"/>
    <property type="match status" value="1"/>
</dbReference>
<dbReference type="AlphaFoldDB" id="E0STN4"/>
<dbReference type="STRING" id="583356.Igag_0827"/>
<gene>
    <name evidence="1" type="ordered locus">Igag_0827</name>
</gene>
<organism evidence="1 2">
    <name type="scientific">Ignisphaera aggregans (strain DSM 17230 / JCM 13409 / AQ1.S1)</name>
    <dbReference type="NCBI Taxonomy" id="583356"/>
    <lineage>
        <taxon>Archaea</taxon>
        <taxon>Thermoproteota</taxon>
        <taxon>Thermoprotei</taxon>
        <taxon>Desulfurococcales</taxon>
        <taxon>Desulfurococcaceae</taxon>
        <taxon>Ignisphaera</taxon>
    </lineage>
</organism>
<proteinExistence type="predicted"/>
<name>E0STN4_IGNAA</name>
<evidence type="ECO:0000313" key="1">
    <source>
        <dbReference type="EMBL" id="ADM27650.1"/>
    </source>
</evidence>
<evidence type="ECO:0000313" key="2">
    <source>
        <dbReference type="Proteomes" id="UP000001304"/>
    </source>
</evidence>
<keyword evidence="2" id="KW-1185">Reference proteome</keyword>
<reference evidence="1 2" key="1">
    <citation type="journal article" date="2010" name="Stand. Genomic Sci.">
        <title>Complete genome sequence of Ignisphaera aggregans type strain (AQ1.S1).</title>
        <authorList>
            <person name="Goker M."/>
            <person name="Held B."/>
            <person name="Lapidus A."/>
            <person name="Nolan M."/>
            <person name="Spring S."/>
            <person name="Yasawong M."/>
            <person name="Lucas S."/>
            <person name="Glavina Del Rio T."/>
            <person name="Tice H."/>
            <person name="Cheng J.F."/>
            <person name="Goodwin L."/>
            <person name="Tapia R."/>
            <person name="Pitluck S."/>
            <person name="Liolios K."/>
            <person name="Ivanova N."/>
            <person name="Mavromatis K."/>
            <person name="Mikhailova N."/>
            <person name="Pati A."/>
            <person name="Chen A."/>
            <person name="Palaniappan K."/>
            <person name="Brambilla E."/>
            <person name="Land M."/>
            <person name="Hauser L."/>
            <person name="Chang Y.J."/>
            <person name="Jeffries C.D."/>
            <person name="Brettin T."/>
            <person name="Detter J.C."/>
            <person name="Han C."/>
            <person name="Rohde M."/>
            <person name="Sikorski J."/>
            <person name="Woyke T."/>
            <person name="Bristow J."/>
            <person name="Eisen J.A."/>
            <person name="Markowitz V."/>
            <person name="Hugenholtz P."/>
            <person name="Kyrpides N.C."/>
            <person name="Klenk H.P."/>
        </authorList>
    </citation>
    <scope>NUCLEOTIDE SEQUENCE [LARGE SCALE GENOMIC DNA]</scope>
    <source>
        <strain evidence="2">DSM 17230 / JCM 13409 / AQ1.S1</strain>
    </source>
</reference>
<dbReference type="BioCyc" id="IAGG583356:GHAH-816-MONOMER"/>
<dbReference type="Proteomes" id="UP000001304">
    <property type="component" value="Chromosome"/>
</dbReference>
<dbReference type="EMBL" id="CP002098">
    <property type="protein sequence ID" value="ADM27650.1"/>
    <property type="molecule type" value="Genomic_DNA"/>
</dbReference>
<dbReference type="HOGENOM" id="CLU_175270_2_0_2"/>
<evidence type="ECO:0008006" key="3">
    <source>
        <dbReference type="Google" id="ProtNLM"/>
    </source>
</evidence>